<organism evidence="1 2">
    <name type="scientific">Morganella morganii</name>
    <name type="common">Proteus morganii</name>
    <dbReference type="NCBI Taxonomy" id="582"/>
    <lineage>
        <taxon>Bacteria</taxon>
        <taxon>Pseudomonadati</taxon>
        <taxon>Pseudomonadota</taxon>
        <taxon>Gammaproteobacteria</taxon>
        <taxon>Enterobacterales</taxon>
        <taxon>Morganellaceae</taxon>
        <taxon>Morganella</taxon>
    </lineage>
</organism>
<sequence>MTVLDYVKNTHGTAAETLLKRINTGGSANAKGNKYEHYFAVAKICSVAAESINFNNIDNHIILSQAEGFIDDLCYTIVDKKEKVTIRLKMPILTPPHGQPK</sequence>
<gene>
    <name evidence="1" type="ORF">UA45_13390</name>
</gene>
<protein>
    <submittedName>
        <fullName evidence="1">Uncharacterized protein</fullName>
    </submittedName>
</protein>
<comment type="caution">
    <text evidence="1">The sequence shown here is derived from an EMBL/GenBank/DDBJ whole genome shotgun (WGS) entry which is preliminary data.</text>
</comment>
<dbReference type="AlphaFoldDB" id="A0A0D8L6C6"/>
<name>A0A0D8L6C6_MORMO</name>
<accession>A0A0D8L6C6</accession>
<dbReference type="EMBL" id="JZSH01000161">
    <property type="protein sequence ID" value="KJF77324.1"/>
    <property type="molecule type" value="Genomic_DNA"/>
</dbReference>
<proteinExistence type="predicted"/>
<dbReference type="PATRIC" id="fig|582.24.peg.4241"/>
<dbReference type="Proteomes" id="UP000032582">
    <property type="component" value="Unassembled WGS sequence"/>
</dbReference>
<evidence type="ECO:0000313" key="1">
    <source>
        <dbReference type="EMBL" id="KJF77324.1"/>
    </source>
</evidence>
<evidence type="ECO:0000313" key="2">
    <source>
        <dbReference type="Proteomes" id="UP000032582"/>
    </source>
</evidence>
<reference evidence="1 2" key="1">
    <citation type="submission" date="2015-02" db="EMBL/GenBank/DDBJ databases">
        <title>Whole genome shotgun sequencing of cultured foodborne pathogen.</title>
        <authorList>
            <person name="Timme R."/>
            <person name="Allard M.W."/>
            <person name="Strain E."/>
            <person name="Evans P.S."/>
            <person name="Brown E."/>
        </authorList>
    </citation>
    <scope>NUCLEOTIDE SEQUENCE [LARGE SCALE GENOMIC DNA]</scope>
    <source>
        <strain evidence="1 2">GCSL-TSO-24</strain>
    </source>
</reference>